<dbReference type="InterPro" id="IPR036282">
    <property type="entry name" value="Glutathione-S-Trfase_C_sf"/>
</dbReference>
<organism evidence="3 4">
    <name type="scientific">Rhizobium alvei</name>
    <dbReference type="NCBI Taxonomy" id="1132659"/>
    <lineage>
        <taxon>Bacteria</taxon>
        <taxon>Pseudomonadati</taxon>
        <taxon>Pseudomonadota</taxon>
        <taxon>Alphaproteobacteria</taxon>
        <taxon>Hyphomicrobiales</taxon>
        <taxon>Rhizobiaceae</taxon>
        <taxon>Rhizobium/Agrobacterium group</taxon>
        <taxon>Rhizobium</taxon>
    </lineage>
</organism>
<dbReference type="Pfam" id="PF00043">
    <property type="entry name" value="GST_C"/>
    <property type="match status" value="1"/>
</dbReference>
<gene>
    <name evidence="3" type="ORF">Q4481_05260</name>
</gene>
<dbReference type="PROSITE" id="PS50404">
    <property type="entry name" value="GST_NTER"/>
    <property type="match status" value="1"/>
</dbReference>
<evidence type="ECO:0000259" key="2">
    <source>
        <dbReference type="PROSITE" id="PS50405"/>
    </source>
</evidence>
<reference evidence="3" key="1">
    <citation type="journal article" date="2015" name="Int. J. Syst. Evol. Microbiol.">
        <title>Rhizobium alvei sp. nov., isolated from a freshwater river.</title>
        <authorList>
            <person name="Sheu S.Y."/>
            <person name="Huang H.W."/>
            <person name="Young C.C."/>
            <person name="Chen W.M."/>
        </authorList>
    </citation>
    <scope>NUCLEOTIDE SEQUENCE</scope>
    <source>
        <strain evidence="3">TNR-22</strain>
    </source>
</reference>
<sequence length="210" mass="23227">MSTLTLYNYDLDDSCYRVRLLLSMLDKDYTAFTVDMVPGNEHLSPTMLAKNPTGILPTLEDGDLTLYGPEAVLAYLAKAYDPAGTWLPSDAAGFAAVMQWLNFSASLLTAASEARKVALFGLPGDLESLKASAKSAFRIMDDHMILRQIDGLEWLAGTGPTLADITLFPIFALSRDFGIDHDEFPALRRWIRRFRALAGFKTMPGIPDYH</sequence>
<dbReference type="Gene3D" id="1.20.1050.10">
    <property type="match status" value="1"/>
</dbReference>
<feature type="domain" description="GST C-terminal" evidence="2">
    <location>
        <begin position="90"/>
        <end position="210"/>
    </location>
</feature>
<comment type="caution">
    <text evidence="3">The sequence shown here is derived from an EMBL/GenBank/DDBJ whole genome shotgun (WGS) entry which is preliminary data.</text>
</comment>
<feature type="domain" description="GST N-terminal" evidence="1">
    <location>
        <begin position="2"/>
        <end position="84"/>
    </location>
</feature>
<dbReference type="SUPFAM" id="SSF47616">
    <property type="entry name" value="GST C-terminal domain-like"/>
    <property type="match status" value="1"/>
</dbReference>
<dbReference type="SUPFAM" id="SSF52833">
    <property type="entry name" value="Thioredoxin-like"/>
    <property type="match status" value="1"/>
</dbReference>
<evidence type="ECO:0000313" key="3">
    <source>
        <dbReference type="EMBL" id="MDO6963356.1"/>
    </source>
</evidence>
<dbReference type="Proteomes" id="UP001174932">
    <property type="component" value="Unassembled WGS sequence"/>
</dbReference>
<proteinExistence type="predicted"/>
<dbReference type="InterPro" id="IPR036249">
    <property type="entry name" value="Thioredoxin-like_sf"/>
</dbReference>
<dbReference type="RefSeq" id="WP_304375269.1">
    <property type="nucleotide sequence ID" value="NZ_JAUOZU010000005.1"/>
</dbReference>
<evidence type="ECO:0000259" key="1">
    <source>
        <dbReference type="PROSITE" id="PS50404"/>
    </source>
</evidence>
<dbReference type="PANTHER" id="PTHR44051:SF2">
    <property type="entry name" value="HYPOTHETICAL GLUTATHIONE S-TRANSFERASE LIKE PROTEIN"/>
    <property type="match status" value="1"/>
</dbReference>
<dbReference type="InterPro" id="IPR040079">
    <property type="entry name" value="Glutathione_S-Trfase"/>
</dbReference>
<dbReference type="SFLD" id="SFLDS00019">
    <property type="entry name" value="Glutathione_Transferase_(cytos"/>
    <property type="match status" value="1"/>
</dbReference>
<keyword evidence="4" id="KW-1185">Reference proteome</keyword>
<dbReference type="InterPro" id="IPR004046">
    <property type="entry name" value="GST_C"/>
</dbReference>
<dbReference type="Gene3D" id="3.40.30.10">
    <property type="entry name" value="Glutaredoxin"/>
    <property type="match status" value="1"/>
</dbReference>
<dbReference type="PANTHER" id="PTHR44051">
    <property type="entry name" value="GLUTATHIONE S-TRANSFERASE-RELATED"/>
    <property type="match status" value="1"/>
</dbReference>
<accession>A0ABT8YIA2</accession>
<dbReference type="PROSITE" id="PS50405">
    <property type="entry name" value="GST_CTER"/>
    <property type="match status" value="1"/>
</dbReference>
<reference evidence="3" key="2">
    <citation type="submission" date="2023-07" db="EMBL/GenBank/DDBJ databases">
        <authorList>
            <person name="Shen H."/>
        </authorList>
    </citation>
    <scope>NUCLEOTIDE SEQUENCE</scope>
    <source>
        <strain evidence="3">TNR-22</strain>
    </source>
</reference>
<dbReference type="EMBL" id="JAUOZU010000005">
    <property type="protein sequence ID" value="MDO6963356.1"/>
    <property type="molecule type" value="Genomic_DNA"/>
</dbReference>
<name>A0ABT8YIA2_9HYPH</name>
<evidence type="ECO:0000313" key="4">
    <source>
        <dbReference type="Proteomes" id="UP001174932"/>
    </source>
</evidence>
<dbReference type="InterPro" id="IPR004045">
    <property type="entry name" value="Glutathione_S-Trfase_N"/>
</dbReference>
<dbReference type="Pfam" id="PF13417">
    <property type="entry name" value="GST_N_3"/>
    <property type="match status" value="1"/>
</dbReference>
<protein>
    <submittedName>
        <fullName evidence="3">Glutathione S-transferase family protein</fullName>
    </submittedName>
</protein>
<dbReference type="InterPro" id="IPR010987">
    <property type="entry name" value="Glutathione-S-Trfase_C-like"/>
</dbReference>
<dbReference type="SFLD" id="SFLDG00358">
    <property type="entry name" value="Main_(cytGST)"/>
    <property type="match status" value="1"/>
</dbReference>